<organism evidence="3 5">
    <name type="scientific">Volvox reticuliferus</name>
    <dbReference type="NCBI Taxonomy" id="1737510"/>
    <lineage>
        <taxon>Eukaryota</taxon>
        <taxon>Viridiplantae</taxon>
        <taxon>Chlorophyta</taxon>
        <taxon>core chlorophytes</taxon>
        <taxon>Chlorophyceae</taxon>
        <taxon>CS clade</taxon>
        <taxon>Chlamydomonadales</taxon>
        <taxon>Volvocaceae</taxon>
        <taxon>Volvox</taxon>
    </lineage>
</organism>
<gene>
    <name evidence="3" type="ORF">Vretifemale_11494</name>
    <name evidence="4" type="ORF">Vretimale_11989</name>
</gene>
<dbReference type="PANTHER" id="PTHR34965">
    <property type="entry name" value="OS07G0118300 PROTEIN"/>
    <property type="match status" value="1"/>
</dbReference>
<dbReference type="AlphaFoldDB" id="A0A8J4CGN8"/>
<evidence type="ECO:0000313" key="3">
    <source>
        <dbReference type="EMBL" id="GIL82626.1"/>
    </source>
</evidence>
<keyword evidence="2" id="KW-0812">Transmembrane</keyword>
<feature type="coiled-coil region" evidence="1">
    <location>
        <begin position="153"/>
        <end position="180"/>
    </location>
</feature>
<keyword evidence="2" id="KW-0472">Membrane</keyword>
<dbReference type="PANTHER" id="PTHR34965:SF1">
    <property type="entry name" value="OS07G0118300 PROTEIN"/>
    <property type="match status" value="1"/>
</dbReference>
<keyword evidence="2" id="KW-1133">Transmembrane helix</keyword>
<accession>A0A8J4CGN8</accession>
<evidence type="ECO:0000313" key="4">
    <source>
        <dbReference type="EMBL" id="GIM07996.1"/>
    </source>
</evidence>
<evidence type="ECO:0008006" key="6">
    <source>
        <dbReference type="Google" id="ProtNLM"/>
    </source>
</evidence>
<dbReference type="Proteomes" id="UP000722791">
    <property type="component" value="Unassembled WGS sequence"/>
</dbReference>
<proteinExistence type="predicted"/>
<dbReference type="EMBL" id="BNCQ01000025">
    <property type="protein sequence ID" value="GIM07996.1"/>
    <property type="molecule type" value="Genomic_DNA"/>
</dbReference>
<feature type="transmembrane region" description="Helical" evidence="2">
    <location>
        <begin position="51"/>
        <end position="70"/>
    </location>
</feature>
<keyword evidence="5" id="KW-1185">Reference proteome</keyword>
<evidence type="ECO:0000256" key="2">
    <source>
        <dbReference type="SAM" id="Phobius"/>
    </source>
</evidence>
<dbReference type="OrthoDB" id="1926336at2759"/>
<evidence type="ECO:0000256" key="1">
    <source>
        <dbReference type="SAM" id="Coils"/>
    </source>
</evidence>
<reference evidence="3" key="1">
    <citation type="journal article" date="2021" name="Proc. Natl. Acad. Sci. U.S.A.">
        <title>Three genomes in the algal genus Volvox reveal the fate of a haploid sex-determining region after a transition to homothallism.</title>
        <authorList>
            <person name="Yamamoto K."/>
            <person name="Hamaji T."/>
            <person name="Kawai-Toyooka H."/>
            <person name="Matsuzaki R."/>
            <person name="Takahashi F."/>
            <person name="Nishimura Y."/>
            <person name="Kawachi M."/>
            <person name="Noguchi H."/>
            <person name="Minakuchi Y."/>
            <person name="Umen J.G."/>
            <person name="Toyoda A."/>
            <person name="Nozaki H."/>
        </authorList>
    </citation>
    <scope>NUCLEOTIDE SEQUENCE</scope>
    <source>
        <strain evidence="4">NIES-3785</strain>
        <strain evidence="3">NIES-3786</strain>
    </source>
</reference>
<evidence type="ECO:0000313" key="5">
    <source>
        <dbReference type="Proteomes" id="UP000747110"/>
    </source>
</evidence>
<dbReference type="EMBL" id="BNCP01000024">
    <property type="protein sequence ID" value="GIL82626.1"/>
    <property type="molecule type" value="Genomic_DNA"/>
</dbReference>
<comment type="caution">
    <text evidence="3">The sequence shown here is derived from an EMBL/GenBank/DDBJ whole genome shotgun (WGS) entry which is preliminary data.</text>
</comment>
<name>A0A8J4CGN8_9CHLO</name>
<feature type="transmembrane region" description="Helical" evidence="2">
    <location>
        <begin position="82"/>
        <end position="103"/>
    </location>
</feature>
<sequence length="180" mass="20609">MEKRSTDCCLVFFRFVNVITSISAILCLVALSMAIVEAPPFTDTVHMKAQILRLYGILWAAGLALIETEFEWLMQLCRIMEFWTARGLCQAFLAIMTLELVHSTGNSDFDKSVRLYRTVSAFCLLGCSGFYILGGVLCLGTLRNARYKRFVERQRVERDLESLDKQREELNRLLAAYTKE</sequence>
<feature type="transmembrane region" description="Helical" evidence="2">
    <location>
        <begin position="115"/>
        <end position="139"/>
    </location>
</feature>
<feature type="transmembrane region" description="Helical" evidence="2">
    <location>
        <begin position="12"/>
        <end position="36"/>
    </location>
</feature>
<keyword evidence="1" id="KW-0175">Coiled coil</keyword>
<dbReference type="Proteomes" id="UP000747110">
    <property type="component" value="Unassembled WGS sequence"/>
</dbReference>
<protein>
    <recommendedName>
        <fullName evidence="6">Transmembrane protein</fullName>
    </recommendedName>
</protein>